<keyword evidence="6 11" id="KW-0378">Hydrolase</keyword>
<name>A9KCR5_COXBN</name>
<evidence type="ECO:0000256" key="3">
    <source>
        <dbReference type="ARBA" id="ARBA00022670"/>
    </source>
</evidence>
<comment type="subcellular location">
    <subcellularLocation>
        <location evidence="1">Cell membrane</location>
        <topology evidence="1">Multi-pass membrane protein</topology>
    </subcellularLocation>
</comment>
<dbReference type="AlphaFoldDB" id="A9KCR5"/>
<evidence type="ECO:0000259" key="13">
    <source>
        <dbReference type="Pfam" id="PF01435"/>
    </source>
</evidence>
<dbReference type="PANTHER" id="PTHR43221:SF1">
    <property type="entry name" value="PROTEASE HTPX"/>
    <property type="match status" value="1"/>
</dbReference>
<dbReference type="RefSeq" id="WP_010957652.1">
    <property type="nucleotide sequence ID" value="NC_009727.1"/>
</dbReference>
<keyword evidence="5" id="KW-0479">Metal-binding</keyword>
<evidence type="ECO:0000313" key="14">
    <source>
        <dbReference type="EMBL" id="ABS76684.1"/>
    </source>
</evidence>
<feature type="domain" description="Peptidase M48" evidence="13">
    <location>
        <begin position="114"/>
        <end position="341"/>
    </location>
</feature>
<reference evidence="14 15" key="1">
    <citation type="journal article" date="2009" name="Infect. Immun.">
        <title>Comparative genomics reveal extensive transposon-mediated genomic plasticity and diversity among potential effector proteins within the genus Coxiella.</title>
        <authorList>
            <person name="Beare P.A."/>
            <person name="Unsworth N."/>
            <person name="Andoh M."/>
            <person name="Voth D.E."/>
            <person name="Omsland A."/>
            <person name="Gilk S.D."/>
            <person name="Williams K.P."/>
            <person name="Sobral B.W."/>
            <person name="Kupko J.J.III."/>
            <person name="Porcella S.F."/>
            <person name="Samuel J.E."/>
            <person name="Heinzen R.A."/>
        </authorList>
    </citation>
    <scope>NUCLEOTIDE SEQUENCE [LARGE SCALE GENOMIC DNA]</scope>
    <source>
        <strain evidence="14 15">Dugway 5J108-111</strain>
    </source>
</reference>
<evidence type="ECO:0000256" key="11">
    <source>
        <dbReference type="RuleBase" id="RU003983"/>
    </source>
</evidence>
<dbReference type="HOGENOM" id="CLU_042266_2_1_6"/>
<dbReference type="GO" id="GO:0004222">
    <property type="term" value="F:metalloendopeptidase activity"/>
    <property type="evidence" value="ECO:0007669"/>
    <property type="project" value="InterPro"/>
</dbReference>
<comment type="cofactor">
    <cofactor evidence="11">
        <name>Zn(2+)</name>
        <dbReference type="ChEBI" id="CHEBI:29105"/>
    </cofactor>
    <text evidence="11">Binds 1 zinc ion per subunit.</text>
</comment>
<keyword evidence="9 11" id="KW-0482">Metalloprotease</keyword>
<keyword evidence="8 12" id="KW-1133">Transmembrane helix</keyword>
<dbReference type="EMBL" id="CP000733">
    <property type="protein sequence ID" value="ABS76684.1"/>
    <property type="molecule type" value="Genomic_DNA"/>
</dbReference>
<dbReference type="NCBIfam" id="NF002775">
    <property type="entry name" value="PRK02870.1"/>
    <property type="match status" value="1"/>
</dbReference>
<evidence type="ECO:0000256" key="8">
    <source>
        <dbReference type="ARBA" id="ARBA00022989"/>
    </source>
</evidence>
<evidence type="ECO:0000256" key="9">
    <source>
        <dbReference type="ARBA" id="ARBA00023049"/>
    </source>
</evidence>
<feature type="transmembrane region" description="Helical" evidence="12">
    <location>
        <begin position="27"/>
        <end position="49"/>
    </location>
</feature>
<keyword evidence="10 12" id="KW-0472">Membrane</keyword>
<evidence type="ECO:0000256" key="1">
    <source>
        <dbReference type="ARBA" id="ARBA00004651"/>
    </source>
</evidence>
<dbReference type="GO" id="GO:0006508">
    <property type="term" value="P:proteolysis"/>
    <property type="evidence" value="ECO:0007669"/>
    <property type="project" value="UniProtKB-KW"/>
</dbReference>
<dbReference type="InterPro" id="IPR050083">
    <property type="entry name" value="HtpX_protease"/>
</dbReference>
<feature type="transmembrane region" description="Helical" evidence="12">
    <location>
        <begin position="192"/>
        <end position="218"/>
    </location>
</feature>
<keyword evidence="7 11" id="KW-0862">Zinc</keyword>
<comment type="similarity">
    <text evidence="11">Belongs to the peptidase M48 family.</text>
</comment>
<dbReference type="Pfam" id="PF01435">
    <property type="entry name" value="Peptidase_M48"/>
    <property type="match status" value="1"/>
</dbReference>
<feature type="transmembrane region" description="Helical" evidence="12">
    <location>
        <begin position="69"/>
        <end position="89"/>
    </location>
</feature>
<dbReference type="Proteomes" id="UP000008555">
    <property type="component" value="Chromosome"/>
</dbReference>
<evidence type="ECO:0000256" key="6">
    <source>
        <dbReference type="ARBA" id="ARBA00022801"/>
    </source>
</evidence>
<evidence type="ECO:0000256" key="10">
    <source>
        <dbReference type="ARBA" id="ARBA00023136"/>
    </source>
</evidence>
<accession>A9KCR5</accession>
<evidence type="ECO:0000256" key="4">
    <source>
        <dbReference type="ARBA" id="ARBA00022692"/>
    </source>
</evidence>
<organism evidence="14 15">
    <name type="scientific">Coxiella burnetii (strain Dugway 5J108-111)</name>
    <dbReference type="NCBI Taxonomy" id="434922"/>
    <lineage>
        <taxon>Bacteria</taxon>
        <taxon>Pseudomonadati</taxon>
        <taxon>Pseudomonadota</taxon>
        <taxon>Gammaproteobacteria</taxon>
        <taxon>Legionellales</taxon>
        <taxon>Coxiellaceae</taxon>
        <taxon>Coxiella</taxon>
    </lineage>
</organism>
<dbReference type="InterPro" id="IPR001915">
    <property type="entry name" value="Peptidase_M48"/>
</dbReference>
<keyword evidence="4 12" id="KW-0812">Transmembrane</keyword>
<evidence type="ECO:0000256" key="7">
    <source>
        <dbReference type="ARBA" id="ARBA00022833"/>
    </source>
</evidence>
<keyword evidence="3 11" id="KW-0645">Protease</keyword>
<dbReference type="EC" id="3.4.24.-" evidence="14"/>
<dbReference type="PANTHER" id="PTHR43221">
    <property type="entry name" value="PROTEASE HTPX"/>
    <property type="match status" value="1"/>
</dbReference>
<dbReference type="KEGG" id="cbd:CBUD_1517"/>
<dbReference type="GO" id="GO:0005886">
    <property type="term" value="C:plasma membrane"/>
    <property type="evidence" value="ECO:0007669"/>
    <property type="project" value="UniProtKB-SubCell"/>
</dbReference>
<dbReference type="GO" id="GO:0046872">
    <property type="term" value="F:metal ion binding"/>
    <property type="evidence" value="ECO:0007669"/>
    <property type="project" value="UniProtKB-KW"/>
</dbReference>
<evidence type="ECO:0000256" key="12">
    <source>
        <dbReference type="SAM" id="Phobius"/>
    </source>
</evidence>
<dbReference type="CDD" id="cd07340">
    <property type="entry name" value="M48B_Htpx_like"/>
    <property type="match status" value="1"/>
</dbReference>
<sequence>MGSIHDFKADSVDWRQSLQRNRWRTRYVIATFLAIYLAIGLLIDLYINAGRYPNASLSQLLTALLTFKIFPTATVITGLIALISLYLTFTFNHKLMLLGANYREITPESAKTLEEKALYNIVEELRIAAALKFMPKVYLIQADYMNAFASGYSEKSAMVAVTNGLLYKLDRSELGAVMAHELSHIRHMDIKLTLTASVLANILLIAVDILFFSAMYGGRSQESGGGRNRLFIFILLLRYWMPLLTVILMLYLSRTREYMADAGSVELMRDNEPLARALLKIQGDHAQNREGYAREYAQTPHESLRQAAYIFDPVAVGIQPMHSLSDFFSTHPSLVKRLAAIGYKLKEQ</sequence>
<keyword evidence="2" id="KW-1003">Cell membrane</keyword>
<dbReference type="Gene3D" id="3.30.2010.10">
    <property type="entry name" value="Metalloproteases ('zincins'), catalytic domain"/>
    <property type="match status" value="1"/>
</dbReference>
<evidence type="ECO:0000256" key="2">
    <source>
        <dbReference type="ARBA" id="ARBA00022475"/>
    </source>
</evidence>
<gene>
    <name evidence="14" type="primary">htpX</name>
    <name evidence="14" type="ordered locus">CBUD_1517</name>
</gene>
<evidence type="ECO:0000313" key="15">
    <source>
        <dbReference type="Proteomes" id="UP000008555"/>
    </source>
</evidence>
<evidence type="ECO:0000256" key="5">
    <source>
        <dbReference type="ARBA" id="ARBA00022723"/>
    </source>
</evidence>
<feature type="transmembrane region" description="Helical" evidence="12">
    <location>
        <begin position="230"/>
        <end position="252"/>
    </location>
</feature>
<protein>
    <submittedName>
        <fullName evidence="14">Endopeptidase</fullName>
        <ecNumber evidence="14">3.4.24.-</ecNumber>
    </submittedName>
</protein>
<proteinExistence type="inferred from homology"/>